<evidence type="ECO:0000256" key="11">
    <source>
        <dbReference type="PROSITE-ProRule" id="PRU01360"/>
    </source>
</evidence>
<evidence type="ECO:0000256" key="9">
    <source>
        <dbReference type="ARBA" id="ARBA00023136"/>
    </source>
</evidence>
<comment type="subcellular location">
    <subcellularLocation>
        <location evidence="1 11">Cell outer membrane</location>
        <topology evidence="1 11">Multi-pass membrane protein</topology>
    </subcellularLocation>
</comment>
<feature type="chain" id="PRO_5016152480" description="TonB-dependent receptor" evidence="14">
    <location>
        <begin position="25"/>
        <end position="788"/>
    </location>
</feature>
<sequence length="788" mass="84629">MTKRVASSISLTILAMALATPATAQTAPVDAAAGSAGQSPAAADTPASGATESGTGALGDIVVTAQRRTERLQDVPLSVTAIGADDLNRVRITDASRLQLLSPGLTWGQQGSDSFPAIRGVRTQLVSAQSDPVIGFYLDGIYQSRTQQQSIPLFDVARVEVQRGPQGTLYGRNTFGGNLSVTTNAPTKRFEAGVNGTIGNYDLYQFDSYLNLPVSDAVQLRVAAYHSQHDGYVRSTQGFRLLDEDQTALRGSIAIALTPDIQIDARGGYWKRDNTGGGAYGYRVGGTLINPATGLRSISGRPYAVNPSARNGSNIVNGVDIGVSVSDDPYTNSWDYKPFEQLDQAYGSGSIAFDLGFATLRSITGYTDFHAYRSADLDQTNIVFPAAGTSGGFAAAGLQAANTYTTSVTQEVQLASAGSSRFEWIVGGYYFHDKITEYYQQVYTTSATRGTQSRTDINTKAYAAYGQASFAIVPDTLKIIGGVRYSDESKAYVITNFTAPAGTFDFDTRTAARADGEPTFNKVTWKGGVEYTPSRAMMLYGTVSTGFSSGGINNNSSNAAIPFSYAPQTVTAYEIGSKNTLMNGRMILNLSAFYNDYKDLQITILDQRTNLSYYASAGAARSYGAEVELRTLPVDGLHIDLTGALLDAQFTAYTRPNPFYTAANGDPVTVDLAGKDVPMSPTFKGTASVYYDLDLADGARITPALNMLYSTAYYSTDYNTAIDRQRSYALLDANLRWTAASTKVYVEAFGTNLTKHAVLYSSTVGNNQRIQQSYGPPRVYGLRLGLRY</sequence>
<feature type="compositionally biased region" description="Low complexity" evidence="13">
    <location>
        <begin position="34"/>
        <end position="43"/>
    </location>
</feature>
<dbReference type="GO" id="GO:0006826">
    <property type="term" value="P:iron ion transport"/>
    <property type="evidence" value="ECO:0007669"/>
    <property type="project" value="UniProtKB-KW"/>
</dbReference>
<keyword evidence="10 11" id="KW-0998">Cell outer membrane</keyword>
<name>A0A2W5QPL5_9SPHN</name>
<dbReference type="EMBL" id="QFQI01000007">
    <property type="protein sequence ID" value="PZQ59827.1"/>
    <property type="molecule type" value="Genomic_DNA"/>
</dbReference>
<reference evidence="17 18" key="1">
    <citation type="submission" date="2017-08" db="EMBL/GenBank/DDBJ databases">
        <title>Infants hospitalized years apart are colonized by the same room-sourced microbial strains.</title>
        <authorList>
            <person name="Brooks B."/>
            <person name="Olm M.R."/>
            <person name="Firek B.A."/>
            <person name="Baker R."/>
            <person name="Thomas B.C."/>
            <person name="Morowitz M.J."/>
            <person name="Banfield J.F."/>
        </authorList>
    </citation>
    <scope>NUCLEOTIDE SEQUENCE [LARGE SCALE GENOMIC DNA]</scope>
    <source>
        <strain evidence="17">S2_005_001_R1_22</strain>
    </source>
</reference>
<dbReference type="PROSITE" id="PS52016">
    <property type="entry name" value="TONB_DEPENDENT_REC_3"/>
    <property type="match status" value="1"/>
</dbReference>
<dbReference type="PANTHER" id="PTHR32552:SF81">
    <property type="entry name" value="TONB-DEPENDENT OUTER MEMBRANE RECEPTOR"/>
    <property type="match status" value="1"/>
</dbReference>
<evidence type="ECO:0000313" key="18">
    <source>
        <dbReference type="Proteomes" id="UP000249229"/>
    </source>
</evidence>
<proteinExistence type="inferred from homology"/>
<evidence type="ECO:0000256" key="8">
    <source>
        <dbReference type="ARBA" id="ARBA00023077"/>
    </source>
</evidence>
<evidence type="ECO:0000256" key="10">
    <source>
        <dbReference type="ARBA" id="ARBA00023237"/>
    </source>
</evidence>
<evidence type="ECO:0000256" key="14">
    <source>
        <dbReference type="SAM" id="SignalP"/>
    </source>
</evidence>
<dbReference type="InterPro" id="IPR036942">
    <property type="entry name" value="Beta-barrel_TonB_sf"/>
</dbReference>
<evidence type="ECO:0000259" key="15">
    <source>
        <dbReference type="Pfam" id="PF00593"/>
    </source>
</evidence>
<dbReference type="Gene3D" id="2.40.170.20">
    <property type="entry name" value="TonB-dependent receptor, beta-barrel domain"/>
    <property type="match status" value="1"/>
</dbReference>
<evidence type="ECO:0000259" key="16">
    <source>
        <dbReference type="Pfam" id="PF07715"/>
    </source>
</evidence>
<evidence type="ECO:0000256" key="5">
    <source>
        <dbReference type="ARBA" id="ARBA00022692"/>
    </source>
</evidence>
<evidence type="ECO:0000256" key="6">
    <source>
        <dbReference type="ARBA" id="ARBA00023004"/>
    </source>
</evidence>
<evidence type="ECO:0000256" key="4">
    <source>
        <dbReference type="ARBA" id="ARBA00022496"/>
    </source>
</evidence>
<comment type="similarity">
    <text evidence="11 12">Belongs to the TonB-dependent receptor family.</text>
</comment>
<evidence type="ECO:0000313" key="17">
    <source>
        <dbReference type="EMBL" id="PZQ59827.1"/>
    </source>
</evidence>
<feature type="signal peptide" evidence="14">
    <location>
        <begin position="1"/>
        <end position="24"/>
    </location>
</feature>
<keyword evidence="9 11" id="KW-0472">Membrane</keyword>
<keyword evidence="8 12" id="KW-0798">TonB box</keyword>
<feature type="domain" description="TonB-dependent receptor plug" evidence="16">
    <location>
        <begin position="72"/>
        <end position="177"/>
    </location>
</feature>
<dbReference type="GO" id="GO:0009279">
    <property type="term" value="C:cell outer membrane"/>
    <property type="evidence" value="ECO:0007669"/>
    <property type="project" value="UniProtKB-SubCell"/>
</dbReference>
<keyword evidence="6" id="KW-0408">Iron</keyword>
<evidence type="ECO:0000256" key="1">
    <source>
        <dbReference type="ARBA" id="ARBA00004571"/>
    </source>
</evidence>
<dbReference type="Pfam" id="PF00593">
    <property type="entry name" value="TonB_dep_Rec_b-barrel"/>
    <property type="match status" value="1"/>
</dbReference>
<dbReference type="Proteomes" id="UP000249229">
    <property type="component" value="Unassembled WGS sequence"/>
</dbReference>
<gene>
    <name evidence="17" type="ORF">DI544_09880</name>
</gene>
<protein>
    <recommendedName>
        <fullName evidence="19">TonB-dependent receptor</fullName>
    </recommendedName>
</protein>
<evidence type="ECO:0000256" key="12">
    <source>
        <dbReference type="RuleBase" id="RU003357"/>
    </source>
</evidence>
<keyword evidence="14" id="KW-0732">Signal</keyword>
<comment type="caution">
    <text evidence="17">The sequence shown here is derived from an EMBL/GenBank/DDBJ whole genome shotgun (WGS) entry which is preliminary data.</text>
</comment>
<feature type="region of interest" description="Disordered" evidence="13">
    <location>
        <begin position="34"/>
        <end position="55"/>
    </location>
</feature>
<accession>A0A2W5QPL5</accession>
<dbReference type="Pfam" id="PF07715">
    <property type="entry name" value="Plug"/>
    <property type="match status" value="1"/>
</dbReference>
<keyword evidence="4" id="KW-0410">Iron transport</keyword>
<evidence type="ECO:0000256" key="2">
    <source>
        <dbReference type="ARBA" id="ARBA00022448"/>
    </source>
</evidence>
<dbReference type="AlphaFoldDB" id="A0A2W5QPL5"/>
<dbReference type="InterPro" id="IPR012910">
    <property type="entry name" value="Plug_dom"/>
</dbReference>
<dbReference type="InterPro" id="IPR039426">
    <property type="entry name" value="TonB-dep_rcpt-like"/>
</dbReference>
<keyword evidence="5 11" id="KW-0812">Transmembrane</keyword>
<dbReference type="InterPro" id="IPR000531">
    <property type="entry name" value="Beta-barrel_TonB"/>
</dbReference>
<organism evidence="17 18">
    <name type="scientific">Sphingomonas taxi</name>
    <dbReference type="NCBI Taxonomy" id="1549858"/>
    <lineage>
        <taxon>Bacteria</taxon>
        <taxon>Pseudomonadati</taxon>
        <taxon>Pseudomonadota</taxon>
        <taxon>Alphaproteobacteria</taxon>
        <taxon>Sphingomonadales</taxon>
        <taxon>Sphingomonadaceae</taxon>
        <taxon>Sphingomonas</taxon>
    </lineage>
</organism>
<dbReference type="PANTHER" id="PTHR32552">
    <property type="entry name" value="FERRICHROME IRON RECEPTOR-RELATED"/>
    <property type="match status" value="1"/>
</dbReference>
<evidence type="ECO:0000256" key="7">
    <source>
        <dbReference type="ARBA" id="ARBA00023065"/>
    </source>
</evidence>
<dbReference type="SUPFAM" id="SSF56935">
    <property type="entry name" value="Porins"/>
    <property type="match status" value="1"/>
</dbReference>
<evidence type="ECO:0000256" key="3">
    <source>
        <dbReference type="ARBA" id="ARBA00022452"/>
    </source>
</evidence>
<evidence type="ECO:0000256" key="13">
    <source>
        <dbReference type="SAM" id="MobiDB-lite"/>
    </source>
</evidence>
<evidence type="ECO:0008006" key="19">
    <source>
        <dbReference type="Google" id="ProtNLM"/>
    </source>
</evidence>
<feature type="domain" description="TonB-dependent receptor-like beta-barrel" evidence="15">
    <location>
        <begin position="312"/>
        <end position="739"/>
    </location>
</feature>
<keyword evidence="2 11" id="KW-0813">Transport</keyword>
<keyword evidence="7" id="KW-0406">Ion transport</keyword>
<keyword evidence="3 11" id="KW-1134">Transmembrane beta strand</keyword>